<dbReference type="InterPro" id="IPR050238">
    <property type="entry name" value="DNA_Rep/Repair_Clamp_Loader"/>
</dbReference>
<dbReference type="EMBL" id="MUXT01000008">
    <property type="protein sequence ID" value="OOR83213.1"/>
    <property type="molecule type" value="Genomic_DNA"/>
</dbReference>
<evidence type="ECO:0000256" key="3">
    <source>
        <dbReference type="ARBA" id="ARBA00049244"/>
    </source>
</evidence>
<dbReference type="EC" id="2.7.7.7" evidence="1"/>
<dbReference type="PANTHER" id="PTHR11669:SF8">
    <property type="entry name" value="DNA POLYMERASE III SUBUNIT DELTA"/>
    <property type="match status" value="1"/>
</dbReference>
<evidence type="ECO:0000313" key="4">
    <source>
        <dbReference type="EMBL" id="OOR83213.1"/>
    </source>
</evidence>
<dbReference type="GO" id="GO:0009360">
    <property type="term" value="C:DNA polymerase III complex"/>
    <property type="evidence" value="ECO:0007669"/>
    <property type="project" value="TreeGrafter"/>
</dbReference>
<keyword evidence="2" id="KW-0808">Transferase</keyword>
<dbReference type="PANTHER" id="PTHR11669">
    <property type="entry name" value="REPLICATION FACTOR C / DNA POLYMERASE III GAMMA-TAU SUBUNIT"/>
    <property type="match status" value="1"/>
</dbReference>
<comment type="caution">
    <text evidence="4">The sequence shown here is derived from an EMBL/GenBank/DDBJ whole genome shotgun (WGS) entry which is preliminary data.</text>
</comment>
<dbReference type="SUPFAM" id="SSF52540">
    <property type="entry name" value="P-loop containing nucleoside triphosphate hydrolases"/>
    <property type="match status" value="1"/>
</dbReference>
<evidence type="ECO:0000313" key="5">
    <source>
        <dbReference type="Proteomes" id="UP000190322"/>
    </source>
</evidence>
<evidence type="ECO:0000256" key="1">
    <source>
        <dbReference type="ARBA" id="ARBA00012417"/>
    </source>
</evidence>
<dbReference type="Pfam" id="PF13177">
    <property type="entry name" value="DNA_pol3_delta2"/>
    <property type="match status" value="1"/>
</dbReference>
<evidence type="ECO:0000256" key="2">
    <source>
        <dbReference type="ARBA" id="ARBA00022932"/>
    </source>
</evidence>
<dbReference type="InterPro" id="IPR027417">
    <property type="entry name" value="P-loop_NTPase"/>
</dbReference>
<dbReference type="Proteomes" id="UP000190322">
    <property type="component" value="Unassembled WGS sequence"/>
</dbReference>
<name>A0A1S9ZIN7_9GAMM</name>
<keyword evidence="2" id="KW-0239">DNA-directed DNA polymerase</keyword>
<gene>
    <name evidence="4" type="ORF">B0180_06485</name>
</gene>
<dbReference type="GO" id="GO:0003887">
    <property type="term" value="F:DNA-directed DNA polymerase activity"/>
    <property type="evidence" value="ECO:0007669"/>
    <property type="project" value="UniProtKB-KW"/>
</dbReference>
<proteinExistence type="predicted"/>
<dbReference type="AlphaFoldDB" id="A0A1S9ZIN7"/>
<dbReference type="Gene3D" id="3.40.50.300">
    <property type="entry name" value="P-loop containing nucleotide triphosphate hydrolases"/>
    <property type="match status" value="1"/>
</dbReference>
<keyword evidence="2" id="KW-0548">Nucleotidyltransferase</keyword>
<dbReference type="RefSeq" id="WP_078256191.1">
    <property type="nucleotide sequence ID" value="NZ_MUXT01000008.1"/>
</dbReference>
<dbReference type="GO" id="GO:0006261">
    <property type="term" value="P:DNA-templated DNA replication"/>
    <property type="evidence" value="ECO:0007669"/>
    <property type="project" value="TreeGrafter"/>
</dbReference>
<protein>
    <recommendedName>
        <fullName evidence="1">DNA-directed DNA polymerase</fullName>
        <ecNumber evidence="1">2.7.7.7</ecNumber>
    </recommendedName>
</protein>
<sequence length="330" mass="36783">MDALHEAYFAPLLPWQRQAWQQLTGQFTEQHLPHGLLAVGQKGIGKREFVWRFVAYLLCLQRDQHGACGHCQSCQWLRAGTHPDLLVLPQGAKSGDSQGESIKIDDIRALQEYSQTKGHGVKVIVLDGADTLTLGAANAFLKTLEEPRDGVFLILITDHPSRLLPTIKSRVQTMPLSYIDKVEAIGYLSDFMSPELSQILLDISDGAVLQAKALADANWFDQRILWLKTYAALQLSKRTASAASSYWQNALTLDEFITLSRVMLTDLWRMLLGLPSLHQDIDAQMLVGQVQLEAAKLDSLLICINDVQTAHAQNVQEALGFDRILIEMAK</sequence>
<accession>A0A1S9ZIN7</accession>
<comment type="catalytic activity">
    <reaction evidence="3">
        <text>DNA(n) + a 2'-deoxyribonucleoside 5'-triphosphate = DNA(n+1) + diphosphate</text>
        <dbReference type="Rhea" id="RHEA:22508"/>
        <dbReference type="Rhea" id="RHEA-COMP:17339"/>
        <dbReference type="Rhea" id="RHEA-COMP:17340"/>
        <dbReference type="ChEBI" id="CHEBI:33019"/>
        <dbReference type="ChEBI" id="CHEBI:61560"/>
        <dbReference type="ChEBI" id="CHEBI:173112"/>
        <dbReference type="EC" id="2.7.7.7"/>
    </reaction>
</comment>
<organism evidence="4 5">
    <name type="scientific">Moraxella canis</name>
    <dbReference type="NCBI Taxonomy" id="90239"/>
    <lineage>
        <taxon>Bacteria</taxon>
        <taxon>Pseudomonadati</taxon>
        <taxon>Pseudomonadota</taxon>
        <taxon>Gammaproteobacteria</taxon>
        <taxon>Moraxellales</taxon>
        <taxon>Moraxellaceae</taxon>
        <taxon>Moraxella</taxon>
    </lineage>
</organism>
<reference evidence="4 5" key="1">
    <citation type="submission" date="2017-02" db="EMBL/GenBank/DDBJ databases">
        <title>Draft genome sequence of Moraxella canis CCUG 8415A type strain.</title>
        <authorList>
            <person name="Engstrom-Jakobsson H."/>
            <person name="Salva-Serra F."/>
            <person name="Thorell K."/>
            <person name="Gonzales-Siles L."/>
            <person name="Karlsson R."/>
            <person name="Boulund F."/>
            <person name="Engstrand L."/>
            <person name="Moore E."/>
        </authorList>
    </citation>
    <scope>NUCLEOTIDE SEQUENCE [LARGE SCALE GENOMIC DNA]</scope>
    <source>
        <strain evidence="4 5">CCUG 8415A</strain>
    </source>
</reference>